<evidence type="ECO:0000313" key="2">
    <source>
        <dbReference type="EMBL" id="XBH01755.1"/>
    </source>
</evidence>
<name>A0AAU7C9G7_9BACT</name>
<dbReference type="AlphaFoldDB" id="A0AAU7C9G7"/>
<feature type="transmembrane region" description="Helical" evidence="1">
    <location>
        <begin position="70"/>
        <end position="90"/>
    </location>
</feature>
<proteinExistence type="predicted"/>
<dbReference type="RefSeq" id="WP_406694501.1">
    <property type="nucleotide sequence ID" value="NZ_CP155447.1"/>
</dbReference>
<feature type="transmembrane region" description="Helical" evidence="1">
    <location>
        <begin position="110"/>
        <end position="128"/>
    </location>
</feature>
<dbReference type="EMBL" id="CP155447">
    <property type="protein sequence ID" value="XBH01755.1"/>
    <property type="molecule type" value="Genomic_DNA"/>
</dbReference>
<sequence length="153" mass="17446">MGFLLTVVIVVGVPALALGLFRGVSPELAQGEWPESWRTLSPSRIIWQFGGIVALVTLLFTASRGGPREAGFLLFLAALIVVAFFLWAWQREFLFLMGLRDDAFPGRYDKLIWTFLLIMMAPVGLWFFRSYRLTHWPEPKPEMVRAHTVSDLF</sequence>
<evidence type="ECO:0000256" key="1">
    <source>
        <dbReference type="SAM" id="Phobius"/>
    </source>
</evidence>
<keyword evidence="1" id="KW-1133">Transmembrane helix</keyword>
<feature type="transmembrane region" description="Helical" evidence="1">
    <location>
        <begin position="45"/>
        <end position="63"/>
    </location>
</feature>
<protein>
    <submittedName>
        <fullName evidence="2">Uncharacterized protein</fullName>
    </submittedName>
</protein>
<reference evidence="2" key="1">
    <citation type="submission" date="2024-05" db="EMBL/GenBank/DDBJ databases">
        <title>Planctomycetes of the genus Singulisphaera possess chitinolytic capabilities.</title>
        <authorList>
            <person name="Ivanova A."/>
        </authorList>
    </citation>
    <scope>NUCLEOTIDE SEQUENCE</scope>
    <source>
        <strain evidence="2">Ch08T</strain>
    </source>
</reference>
<gene>
    <name evidence="2" type="ORF">V5E97_25845</name>
</gene>
<keyword evidence="1" id="KW-0812">Transmembrane</keyword>
<keyword evidence="1" id="KW-0472">Membrane</keyword>
<organism evidence="2">
    <name type="scientific">Singulisphaera sp. Ch08</name>
    <dbReference type="NCBI Taxonomy" id="3120278"/>
    <lineage>
        <taxon>Bacteria</taxon>
        <taxon>Pseudomonadati</taxon>
        <taxon>Planctomycetota</taxon>
        <taxon>Planctomycetia</taxon>
        <taxon>Isosphaerales</taxon>
        <taxon>Isosphaeraceae</taxon>
        <taxon>Singulisphaera</taxon>
    </lineage>
</organism>
<accession>A0AAU7C9G7</accession>